<sequence length="77" mass="9215">MNDRCFKCGGKLEKKETRIEKWVNDKLIVIEHVPVFECVECGERYFDADTSLKLDEYFYEKKPVKTIEVPVFEYKES</sequence>
<dbReference type="EMBL" id="CP016893">
    <property type="protein sequence ID" value="AST57236.1"/>
    <property type="molecule type" value="Genomic_DNA"/>
</dbReference>
<accession>A0A223HXN4</accession>
<dbReference type="InterPro" id="IPR022453">
    <property type="entry name" value="Znf_MqsA-type"/>
</dbReference>
<reference evidence="1 2" key="1">
    <citation type="submission" date="2016-08" db="EMBL/GenBank/DDBJ databases">
        <title>A novel genetic cassette of butanologenic Thermoanaerobacterium thermosaccharolyticum that directly convert cellulose to butanol.</title>
        <authorList>
            <person name="Li T."/>
            <person name="He J."/>
        </authorList>
    </citation>
    <scope>NUCLEOTIDE SEQUENCE [LARGE SCALE GENOMIC DNA]</scope>
    <source>
        <strain evidence="1 2">TG57</strain>
    </source>
</reference>
<dbReference type="NCBIfam" id="TIGR03831">
    <property type="entry name" value="YgiT_finger"/>
    <property type="match status" value="1"/>
</dbReference>
<evidence type="ECO:0000313" key="2">
    <source>
        <dbReference type="Proteomes" id="UP000214975"/>
    </source>
</evidence>
<dbReference type="OMA" id="SIKGCPG"/>
<name>A0A223HXN4_THETR</name>
<evidence type="ECO:0000313" key="1">
    <source>
        <dbReference type="EMBL" id="AST57236.1"/>
    </source>
</evidence>
<gene>
    <name evidence="1" type="ORF">Thert_01135</name>
</gene>
<proteinExistence type="predicted"/>
<dbReference type="AlphaFoldDB" id="A0A223HXN4"/>
<dbReference type="RefSeq" id="WP_013298960.1">
    <property type="nucleotide sequence ID" value="NZ_CP016893.1"/>
</dbReference>
<organism evidence="1 2">
    <name type="scientific">Thermoanaerobacterium thermosaccharolyticum</name>
    <name type="common">Clostridium thermosaccharolyticum</name>
    <dbReference type="NCBI Taxonomy" id="1517"/>
    <lineage>
        <taxon>Bacteria</taxon>
        <taxon>Bacillati</taxon>
        <taxon>Bacillota</taxon>
        <taxon>Clostridia</taxon>
        <taxon>Thermoanaerobacterales</taxon>
        <taxon>Thermoanaerobacteraceae</taxon>
        <taxon>Thermoanaerobacterium</taxon>
    </lineage>
</organism>
<dbReference type="Gene3D" id="3.10.20.860">
    <property type="match status" value="1"/>
</dbReference>
<protein>
    <submittedName>
        <fullName evidence="1">YgiT-type zinc finger domain protein</fullName>
    </submittedName>
</protein>
<dbReference type="Proteomes" id="UP000214975">
    <property type="component" value="Chromosome"/>
</dbReference>
<dbReference type="GeneID" id="93865343"/>